<name>A0A8J2JYX4_9HEXA</name>
<dbReference type="Proteomes" id="UP000708208">
    <property type="component" value="Unassembled WGS sequence"/>
</dbReference>
<evidence type="ECO:0000256" key="1">
    <source>
        <dbReference type="SAM" id="MobiDB-lite"/>
    </source>
</evidence>
<feature type="region of interest" description="Disordered" evidence="1">
    <location>
        <begin position="413"/>
        <end position="434"/>
    </location>
</feature>
<feature type="region of interest" description="Disordered" evidence="1">
    <location>
        <begin position="322"/>
        <end position="393"/>
    </location>
</feature>
<gene>
    <name evidence="2" type="ORF">AFUS01_LOCUS18691</name>
</gene>
<accession>A0A8J2JYX4</accession>
<reference evidence="2" key="1">
    <citation type="submission" date="2021-06" db="EMBL/GenBank/DDBJ databases">
        <authorList>
            <person name="Hodson N. C."/>
            <person name="Mongue J. A."/>
            <person name="Jaron S. K."/>
        </authorList>
    </citation>
    <scope>NUCLEOTIDE SEQUENCE</scope>
</reference>
<evidence type="ECO:0000313" key="2">
    <source>
        <dbReference type="EMBL" id="CAG7730013.1"/>
    </source>
</evidence>
<comment type="caution">
    <text evidence="2">The sequence shown here is derived from an EMBL/GenBank/DDBJ whole genome shotgun (WGS) entry which is preliminary data.</text>
</comment>
<dbReference type="AlphaFoldDB" id="A0A8J2JYX4"/>
<evidence type="ECO:0000313" key="3">
    <source>
        <dbReference type="Proteomes" id="UP000708208"/>
    </source>
</evidence>
<organism evidence="2 3">
    <name type="scientific">Allacma fusca</name>
    <dbReference type="NCBI Taxonomy" id="39272"/>
    <lineage>
        <taxon>Eukaryota</taxon>
        <taxon>Metazoa</taxon>
        <taxon>Ecdysozoa</taxon>
        <taxon>Arthropoda</taxon>
        <taxon>Hexapoda</taxon>
        <taxon>Collembola</taxon>
        <taxon>Symphypleona</taxon>
        <taxon>Sminthuridae</taxon>
        <taxon>Allacma</taxon>
    </lineage>
</organism>
<protein>
    <submittedName>
        <fullName evidence="2">Uncharacterized protein</fullName>
    </submittedName>
</protein>
<feature type="compositionally biased region" description="Polar residues" evidence="1">
    <location>
        <begin position="357"/>
        <end position="368"/>
    </location>
</feature>
<proteinExistence type="predicted"/>
<sequence length="434" mass="48130">MSMSTPNSEIQEISLFDMLEDLTEEDPFYLYNLAPNPDEDLHTPSESHRKRVLEMEVSYAPEPEPEPSRFADGKLLNNRVSVISMSAQYQEFFDSLDFLEDRGLNSETNMGINFSSLLWKSGTDPMIGNFDNEHLKEESVSLTLDQHQLNDVLNSEPIYAKVDQAQDKTEEPPSVALDAYIKTHLEGFENHMDGNLLMLESESGLGGPASPGQNIEGGEVNDQSPKSPGFAGSSAEDLRVVDVSLNKRVRLVSPRLQETSPDRGFILRSSHLGTPDTVKTIEASPEMDSGKKRKLDMECTSLPKSPYVRLVRLTNAEIRSAGKKSFRETSTTGSHSSSSKRRRRSTLVCKAEKGSDQDYSTPTTSGSGARNRGRGCSSGRKSVPLDSQKNAVSVDDGEIKYRRGKRFDASYRKNCAKSSSEEEIEDVTVVERNP</sequence>
<dbReference type="EMBL" id="CAJVCH010187906">
    <property type="protein sequence ID" value="CAG7730013.1"/>
    <property type="molecule type" value="Genomic_DNA"/>
</dbReference>
<keyword evidence="3" id="KW-1185">Reference proteome</keyword>
<feature type="region of interest" description="Disordered" evidence="1">
    <location>
        <begin position="202"/>
        <end position="235"/>
    </location>
</feature>